<reference evidence="5 6" key="1">
    <citation type="journal article" date="2020" name="Int. J. Syst. Evol. Microbiol.">
        <title>Description of Erysipelothrix piscisicarius sp. nov., an emergent fish pathogen, and assessment of virulence using a tiger barb (Puntigrus tetrazona) infection model.</title>
        <authorList>
            <person name="Pomaranski E.K."/>
            <person name="Griffin M.J."/>
            <person name="Camus A.C."/>
            <person name="Armwood A.R."/>
            <person name="Shelley J."/>
            <person name="Waldbieser G.C."/>
            <person name="LaFrentz B.R."/>
            <person name="Garcia J.C."/>
            <person name="Yanong R."/>
            <person name="Soto E."/>
        </authorList>
    </citation>
    <scope>NUCLEOTIDE SEQUENCE [LARGE SCALE GENOMIC DNA]</scope>
    <source>
        <strain evidence="5 6">15TAL0474</strain>
    </source>
</reference>
<dbReference type="PANTHER" id="PTHR43280">
    <property type="entry name" value="ARAC-FAMILY TRANSCRIPTIONAL REGULATOR"/>
    <property type="match status" value="1"/>
</dbReference>
<accession>A0A3Q8S7X1</accession>
<name>A0A3Q8S7X1_9FIRM</name>
<organism evidence="5 6">
    <name type="scientific">Erysipelothrix piscisicarius</name>
    <dbReference type="NCBI Taxonomy" id="2485784"/>
    <lineage>
        <taxon>Bacteria</taxon>
        <taxon>Bacillati</taxon>
        <taxon>Bacillota</taxon>
        <taxon>Erysipelotrichia</taxon>
        <taxon>Erysipelotrichales</taxon>
        <taxon>Erysipelotrichaceae</taxon>
        <taxon>Erysipelothrix</taxon>
    </lineage>
</organism>
<dbReference type="Gene3D" id="2.60.120.10">
    <property type="entry name" value="Jelly Rolls"/>
    <property type="match status" value="1"/>
</dbReference>
<dbReference type="InterPro" id="IPR014710">
    <property type="entry name" value="RmlC-like_jellyroll"/>
</dbReference>
<evidence type="ECO:0000313" key="5">
    <source>
        <dbReference type="EMBL" id="AZK44359.1"/>
    </source>
</evidence>
<dbReference type="InterPro" id="IPR009057">
    <property type="entry name" value="Homeodomain-like_sf"/>
</dbReference>
<feature type="domain" description="HTH araC/xylS-type" evidence="4">
    <location>
        <begin position="181"/>
        <end position="283"/>
    </location>
</feature>
<dbReference type="RefSeq" id="WP_125164533.1">
    <property type="nucleotide sequence ID" value="NZ_CP034234.1"/>
</dbReference>
<dbReference type="SMART" id="SM00342">
    <property type="entry name" value="HTH_ARAC"/>
    <property type="match status" value="1"/>
</dbReference>
<dbReference type="InterPro" id="IPR018060">
    <property type="entry name" value="HTH_AraC"/>
</dbReference>
<keyword evidence="1" id="KW-0805">Transcription regulation</keyword>
<gene>
    <name evidence="5" type="ORF">EEI45_06030</name>
</gene>
<dbReference type="Gene3D" id="2.60.40.1500">
    <property type="entry name" value="Glycosyl hydrolase domain, family 39"/>
    <property type="match status" value="1"/>
</dbReference>
<dbReference type="PANTHER" id="PTHR43280:SF2">
    <property type="entry name" value="HTH-TYPE TRANSCRIPTIONAL REGULATOR EXSA"/>
    <property type="match status" value="1"/>
</dbReference>
<dbReference type="Pfam" id="PF12833">
    <property type="entry name" value="HTH_18"/>
    <property type="match status" value="1"/>
</dbReference>
<keyword evidence="3" id="KW-0804">Transcription</keyword>
<dbReference type="InterPro" id="IPR018062">
    <property type="entry name" value="HTH_AraC-typ_CS"/>
</dbReference>
<dbReference type="PROSITE" id="PS00041">
    <property type="entry name" value="HTH_ARAC_FAMILY_1"/>
    <property type="match status" value="1"/>
</dbReference>
<dbReference type="EMBL" id="CP034234">
    <property type="protein sequence ID" value="AZK44359.1"/>
    <property type="molecule type" value="Genomic_DNA"/>
</dbReference>
<dbReference type="SUPFAM" id="SSF51182">
    <property type="entry name" value="RmlC-like cupins"/>
    <property type="match status" value="1"/>
</dbReference>
<keyword evidence="6" id="KW-1185">Reference proteome</keyword>
<evidence type="ECO:0000256" key="2">
    <source>
        <dbReference type="ARBA" id="ARBA00023125"/>
    </source>
</evidence>
<dbReference type="InterPro" id="IPR011051">
    <property type="entry name" value="RmlC_Cupin_sf"/>
</dbReference>
<dbReference type="SUPFAM" id="SSF51011">
    <property type="entry name" value="Glycosyl hydrolase domain"/>
    <property type="match status" value="1"/>
</dbReference>
<dbReference type="SUPFAM" id="SSF46689">
    <property type="entry name" value="Homeodomain-like"/>
    <property type="match status" value="1"/>
</dbReference>
<dbReference type="PROSITE" id="PS01124">
    <property type="entry name" value="HTH_ARAC_FAMILY_2"/>
    <property type="match status" value="1"/>
</dbReference>
<evidence type="ECO:0000256" key="1">
    <source>
        <dbReference type="ARBA" id="ARBA00023015"/>
    </source>
</evidence>
<evidence type="ECO:0000313" key="6">
    <source>
        <dbReference type="Proteomes" id="UP000278804"/>
    </source>
</evidence>
<dbReference type="Gene3D" id="1.10.10.60">
    <property type="entry name" value="Homeodomain-like"/>
    <property type="match status" value="2"/>
</dbReference>
<keyword evidence="2" id="KW-0238">DNA-binding</keyword>
<evidence type="ECO:0000259" key="4">
    <source>
        <dbReference type="PROSITE" id="PS01124"/>
    </source>
</evidence>
<protein>
    <submittedName>
        <fullName evidence="5">Helix-turn-helix domain-containing protein</fullName>
    </submittedName>
</protein>
<dbReference type="KEGG" id="eri:EEI45_06030"/>
<proteinExistence type="predicted"/>
<sequence length="800" mass="92697">MNTIHIKKSESCSLAGIAMNNGVVVVRRNLPYRTFLKQIDGKEFEANKAFEVIYVVKGMIGLRVKGSYLNLNEGDVYILEPNRAHCFYANSRDNLILVTQIDASFAEEQFNLSQKVSIDSTIKDQRNKVRLIASIRHLYGQKDAGEVTFENSYHAVKEVVDSIKLFVMNQKRTIQTTDSIESIVIDITEKYADAKNEKITLEGLADEYNASGAYLSRMFKKITGVNVSEYFRVNRINYAVDCLINTDLTMTEISNHCGFLDIKALGRDFQKVFGLSPTQFRKQYTTDYIASLEYPYAADSKVRYFLEVGTKGPSQLENEPIKALEARINPNFIKGHFRNAWGVVVDLDCVVDRDFLSIAELRETLGHFKFKTVKIKLAFLDGVFKLQTKSGALRDFSSFEIYNIFTVFSEFDIVPVLRLDFVTFNALLQEGASLNEMSHAVVGMQKALDEASLIISNSKLREWGYELYFPTINDAVSDHARRPMFKECIHSFVNVLQEKFDQEKVRWGLYLGSFDNDTREIHHEYLEMIAGMNIDPAFYTCDLNFTNNDFGSDQLLPKILNDIREINQAIRSNLPADRLGRHIVAASFNYAVDDDYRWNDSFDNPFYNLLFLPILLQLNLGDFYFSSWNILGRTQQEMLPMSYSSFYNHLRVERMPFYVLKFLQELFGTVVDYGEGYIVTRNHHDYAIIVYSNYYESYRRVDAKDRNSGSDYERKVNFKIESINGRYKMTERYLDYKNAYFCQNWIEDTGISNLTPEERDYIRQQSNPRMKVKYLELDGELDYTFNQSLLNISLIKLNKI</sequence>
<dbReference type="Proteomes" id="UP000278804">
    <property type="component" value="Chromosome"/>
</dbReference>
<dbReference type="GO" id="GO:0003700">
    <property type="term" value="F:DNA-binding transcription factor activity"/>
    <property type="evidence" value="ECO:0007669"/>
    <property type="project" value="InterPro"/>
</dbReference>
<evidence type="ECO:0000256" key="3">
    <source>
        <dbReference type="ARBA" id="ARBA00023163"/>
    </source>
</evidence>
<dbReference type="AlphaFoldDB" id="A0A3Q8S7X1"/>
<dbReference type="GO" id="GO:0043565">
    <property type="term" value="F:sequence-specific DNA binding"/>
    <property type="evidence" value="ECO:0007669"/>
    <property type="project" value="InterPro"/>
</dbReference>